<dbReference type="SUPFAM" id="SSF117892">
    <property type="entry name" value="Band 7/SPFH domain"/>
    <property type="match status" value="1"/>
</dbReference>
<dbReference type="InterPro" id="IPR036013">
    <property type="entry name" value="Band_7/SPFH_dom_sf"/>
</dbReference>
<dbReference type="PANTHER" id="PTHR13806">
    <property type="entry name" value="FLOTILLIN-RELATED"/>
    <property type="match status" value="1"/>
</dbReference>
<evidence type="ECO:0000313" key="9">
    <source>
        <dbReference type="Proteomes" id="UP001185028"/>
    </source>
</evidence>
<keyword evidence="4" id="KW-0175">Coiled coil</keyword>
<dbReference type="RefSeq" id="WP_188776161.1">
    <property type="nucleotide sequence ID" value="NZ_BMMB01000006.1"/>
</dbReference>
<evidence type="ECO:0000256" key="6">
    <source>
        <dbReference type="SAM" id="Phobius"/>
    </source>
</evidence>
<feature type="transmembrane region" description="Helical" evidence="6">
    <location>
        <begin position="7"/>
        <end position="27"/>
    </location>
</feature>
<dbReference type="Proteomes" id="UP001185028">
    <property type="component" value="Unassembled WGS sequence"/>
</dbReference>
<comment type="similarity">
    <text evidence="2">Belongs to the band 7/mec-2 family. Flotillin subfamily.</text>
</comment>
<dbReference type="Pfam" id="PF01145">
    <property type="entry name" value="Band_7"/>
    <property type="match status" value="1"/>
</dbReference>
<keyword evidence="6" id="KW-0812">Transmembrane</keyword>
<dbReference type="InterPro" id="IPR001107">
    <property type="entry name" value="Band_7"/>
</dbReference>
<evidence type="ECO:0000256" key="4">
    <source>
        <dbReference type="SAM" id="Coils"/>
    </source>
</evidence>
<feature type="compositionally biased region" description="Acidic residues" evidence="5">
    <location>
        <begin position="542"/>
        <end position="551"/>
    </location>
</feature>
<evidence type="ECO:0000256" key="5">
    <source>
        <dbReference type="SAM" id="MobiDB-lite"/>
    </source>
</evidence>
<reference evidence="8 9" key="1">
    <citation type="submission" date="2023-07" db="EMBL/GenBank/DDBJ databases">
        <title>Genomic Encyclopedia of Type Strains, Phase IV (KMG-IV): sequencing the most valuable type-strain genomes for metagenomic binning, comparative biology and taxonomic classification.</title>
        <authorList>
            <person name="Goeker M."/>
        </authorList>
    </citation>
    <scope>NUCLEOTIDE SEQUENCE [LARGE SCALE GENOMIC DNA]</scope>
    <source>
        <strain evidence="8 9">DSM 22170</strain>
    </source>
</reference>
<dbReference type="EMBL" id="JAVDQH010000007">
    <property type="protein sequence ID" value="MDR6244336.1"/>
    <property type="molecule type" value="Genomic_DNA"/>
</dbReference>
<gene>
    <name evidence="8" type="ORF">JOC58_002229</name>
</gene>
<sequence length="551" mass="60302">MPFVNEVVLIVAVVVIVLVVLGITFWARYKTVSTDEAMVVTGSFLGSKNISDDGSGRKIKIVRGGGAFIWPIFQKAEFLSLLSHKLDVTTPEVYTEQGVPVMADGVAIIKIGSSVEDVATAAEQFMGKPIQALQSEAQEVLEGHLRSIMGSMTVEEVYRNRDRFAQEVQSVAARDLKKMGLQIVSFTIKDVRDKHGYLEALGKPRIAMVKRDAEIAEAEAVRDSRIQKAQAEQEGQKAELLRDTNIAEAEKEKELKIAAFKKDQDTARAEADQAYHIQEAKAKQIMMEEQMKIELVRKEREIDLKEREITVSEKQYDAQVKKKAEADRFAVEQAAEAEKSRKMREAEARKYSIETEAKASAEQQRLAGLAVAEVERAQGTAEADVIRLRGLAEAEAKQKLAEAFENYGQAAILDIISKMLPELAGKIASPLSSIDKLTVVDTGKGEGGGAARVSSYVTELMATAPEMLKSVSGLDLESMIKNFTGQPTEPSTPAASRNKSKVDARPATAVDVLDALTIEPVAVVTPSEAPRSVQQPVAQQDTIEEREESKA</sequence>
<dbReference type="Gene3D" id="3.30.479.30">
    <property type="entry name" value="Band 7 domain"/>
    <property type="match status" value="1"/>
</dbReference>
<proteinExistence type="inferred from homology"/>
<feature type="region of interest" description="Disordered" evidence="5">
    <location>
        <begin position="523"/>
        <end position="551"/>
    </location>
</feature>
<name>A0ABU1IZH2_9BACL</name>
<keyword evidence="9" id="KW-1185">Reference proteome</keyword>
<evidence type="ECO:0000313" key="8">
    <source>
        <dbReference type="EMBL" id="MDR6244336.1"/>
    </source>
</evidence>
<comment type="subcellular location">
    <subcellularLocation>
        <location evidence="1">Membrane</location>
    </subcellularLocation>
</comment>
<feature type="domain" description="Band 7" evidence="7">
    <location>
        <begin position="27"/>
        <end position="205"/>
    </location>
</feature>
<feature type="compositionally biased region" description="Polar residues" evidence="5">
    <location>
        <begin position="482"/>
        <end position="497"/>
    </location>
</feature>
<dbReference type="Pfam" id="PF15975">
    <property type="entry name" value="Flot"/>
    <property type="match status" value="1"/>
</dbReference>
<accession>A0ABU1IZH2</accession>
<evidence type="ECO:0000256" key="1">
    <source>
        <dbReference type="ARBA" id="ARBA00004370"/>
    </source>
</evidence>
<feature type="region of interest" description="Disordered" evidence="5">
    <location>
        <begin position="482"/>
        <end position="504"/>
    </location>
</feature>
<dbReference type="InterPro" id="IPR031905">
    <property type="entry name" value="Flotillin_C"/>
</dbReference>
<feature type="coiled-coil region" evidence="4">
    <location>
        <begin position="288"/>
        <end position="315"/>
    </location>
</feature>
<dbReference type="SMART" id="SM00244">
    <property type="entry name" value="PHB"/>
    <property type="match status" value="1"/>
</dbReference>
<evidence type="ECO:0000256" key="2">
    <source>
        <dbReference type="ARBA" id="ARBA00007161"/>
    </source>
</evidence>
<keyword evidence="6" id="KW-1133">Transmembrane helix</keyword>
<feature type="compositionally biased region" description="Polar residues" evidence="5">
    <location>
        <begin position="532"/>
        <end position="541"/>
    </location>
</feature>
<comment type="caution">
    <text evidence="8">The sequence shown here is derived from an EMBL/GenBank/DDBJ whole genome shotgun (WGS) entry which is preliminary data.</text>
</comment>
<protein>
    <submittedName>
        <fullName evidence="8">Flotillin</fullName>
    </submittedName>
</protein>
<dbReference type="CDD" id="cd03399">
    <property type="entry name" value="SPFH_flotillin"/>
    <property type="match status" value="1"/>
</dbReference>
<dbReference type="PANTHER" id="PTHR13806:SF46">
    <property type="entry name" value="FLOTILLIN-1-RELATED"/>
    <property type="match status" value="1"/>
</dbReference>
<evidence type="ECO:0000256" key="3">
    <source>
        <dbReference type="ARBA" id="ARBA00023136"/>
    </source>
</evidence>
<keyword evidence="3 6" id="KW-0472">Membrane</keyword>
<evidence type="ECO:0000259" key="7">
    <source>
        <dbReference type="SMART" id="SM00244"/>
    </source>
</evidence>
<dbReference type="InterPro" id="IPR027705">
    <property type="entry name" value="Flotillin_fam"/>
</dbReference>
<organism evidence="8 9">
    <name type="scientific">Paenibacillus hunanensis</name>
    <dbReference type="NCBI Taxonomy" id="539262"/>
    <lineage>
        <taxon>Bacteria</taxon>
        <taxon>Bacillati</taxon>
        <taxon>Bacillota</taxon>
        <taxon>Bacilli</taxon>
        <taxon>Bacillales</taxon>
        <taxon>Paenibacillaceae</taxon>
        <taxon>Paenibacillus</taxon>
    </lineage>
</organism>